<organism evidence="1 2">
    <name type="scientific">Apiospora saccharicola</name>
    <dbReference type="NCBI Taxonomy" id="335842"/>
    <lineage>
        <taxon>Eukaryota</taxon>
        <taxon>Fungi</taxon>
        <taxon>Dikarya</taxon>
        <taxon>Ascomycota</taxon>
        <taxon>Pezizomycotina</taxon>
        <taxon>Sordariomycetes</taxon>
        <taxon>Xylariomycetidae</taxon>
        <taxon>Amphisphaeriales</taxon>
        <taxon>Apiosporaceae</taxon>
        <taxon>Apiospora</taxon>
    </lineage>
</organism>
<dbReference type="Proteomes" id="UP001446871">
    <property type="component" value="Unassembled WGS sequence"/>
</dbReference>
<keyword evidence="2" id="KW-1185">Reference proteome</keyword>
<sequence>MVMNINQESRAYARRYFYDIKLDVWALAINYDSAAEIREYESSELGRTQREWCLEVWGLSNDEFSKSIFIRSFWLHHLRPRLHSSVVGLLQSSRKNMEGRANTKQKGAIYVFNRTYK</sequence>
<gene>
    <name evidence="1" type="ORF">PG996_003166</name>
</gene>
<name>A0ABR1W0H6_9PEZI</name>
<dbReference type="EMBL" id="JAQQWM010000002">
    <property type="protein sequence ID" value="KAK8076996.1"/>
    <property type="molecule type" value="Genomic_DNA"/>
</dbReference>
<protein>
    <submittedName>
        <fullName evidence="1">Uncharacterized protein</fullName>
    </submittedName>
</protein>
<evidence type="ECO:0000313" key="1">
    <source>
        <dbReference type="EMBL" id="KAK8076996.1"/>
    </source>
</evidence>
<evidence type="ECO:0000313" key="2">
    <source>
        <dbReference type="Proteomes" id="UP001446871"/>
    </source>
</evidence>
<proteinExistence type="predicted"/>
<reference evidence="1 2" key="1">
    <citation type="submission" date="2023-01" db="EMBL/GenBank/DDBJ databases">
        <title>Analysis of 21 Apiospora genomes using comparative genomics revels a genus with tremendous synthesis potential of carbohydrate active enzymes and secondary metabolites.</title>
        <authorList>
            <person name="Sorensen T."/>
        </authorList>
    </citation>
    <scope>NUCLEOTIDE SEQUENCE [LARGE SCALE GENOMIC DNA]</scope>
    <source>
        <strain evidence="1 2">CBS 83171</strain>
    </source>
</reference>
<comment type="caution">
    <text evidence="1">The sequence shown here is derived from an EMBL/GenBank/DDBJ whole genome shotgun (WGS) entry which is preliminary data.</text>
</comment>
<accession>A0ABR1W0H6</accession>